<dbReference type="InterPro" id="IPR011989">
    <property type="entry name" value="ARM-like"/>
</dbReference>
<comment type="similarity">
    <text evidence="1">Belongs to the THADA family.</text>
</comment>
<dbReference type="InterPro" id="IPR016024">
    <property type="entry name" value="ARM-type_fold"/>
</dbReference>
<reference evidence="7 8" key="1">
    <citation type="submission" date="2020-04" db="EMBL/GenBank/DDBJ databases">
        <authorList>
            <person name="Laetsch R D."/>
            <person name="Stevens L."/>
            <person name="Kumar S."/>
            <person name="Blaxter L. M."/>
        </authorList>
    </citation>
    <scope>NUCLEOTIDE SEQUENCE [LARGE SCALE GENOMIC DNA]</scope>
</reference>
<evidence type="ECO:0000256" key="2">
    <source>
        <dbReference type="ARBA" id="ARBA00022694"/>
    </source>
</evidence>
<evidence type="ECO:0000313" key="8">
    <source>
        <dbReference type="Proteomes" id="UP000494206"/>
    </source>
</evidence>
<dbReference type="PANTHER" id="PTHR14387:SF7">
    <property type="entry name" value="THYROID ADENOMA-ASSOCIATED PROTEIN"/>
    <property type="match status" value="1"/>
</dbReference>
<accession>A0A8S1F724</accession>
<dbReference type="InterPro" id="IPR051954">
    <property type="entry name" value="tRNA_methyltransferase_THADA"/>
</dbReference>
<feature type="domain" description="tRNA (32-2'-O)-methyltransferase regulator THADA-like C-terminal TPR repeats region" evidence="6">
    <location>
        <begin position="842"/>
        <end position="990"/>
    </location>
</feature>
<dbReference type="Gene3D" id="1.25.10.10">
    <property type="entry name" value="Leucine-rich Repeat Variant"/>
    <property type="match status" value="1"/>
</dbReference>
<dbReference type="GO" id="GO:0030488">
    <property type="term" value="P:tRNA methylation"/>
    <property type="evidence" value="ECO:0007669"/>
    <property type="project" value="TreeGrafter"/>
</dbReference>
<dbReference type="PANTHER" id="PTHR14387">
    <property type="entry name" value="THADA/DEATH RECEPTOR INTERACTING PROTEIN"/>
    <property type="match status" value="1"/>
</dbReference>
<dbReference type="Pfam" id="PF10350">
    <property type="entry name" value="DUF2428"/>
    <property type="match status" value="1"/>
</dbReference>
<dbReference type="GO" id="GO:0005829">
    <property type="term" value="C:cytosol"/>
    <property type="evidence" value="ECO:0007669"/>
    <property type="project" value="TreeGrafter"/>
</dbReference>
<proteinExistence type="inferred from homology"/>
<feature type="domain" description="DUF2428" evidence="4">
    <location>
        <begin position="605"/>
        <end position="839"/>
    </location>
</feature>
<dbReference type="InterPro" id="IPR056843">
    <property type="entry name" value="THADA-like_TPR"/>
</dbReference>
<comment type="caution">
    <text evidence="7">The sequence shown here is derived from an EMBL/GenBank/DDBJ whole genome shotgun (WGS) entry which is preliminary data.</text>
</comment>
<evidence type="ECO:0000259" key="5">
    <source>
        <dbReference type="Pfam" id="PF25150"/>
    </source>
</evidence>
<protein>
    <recommendedName>
        <fullName evidence="3">tRNA (32-2'-O)-methyltransferase regulator THADA</fullName>
    </recommendedName>
</protein>
<dbReference type="InterPro" id="IPR056842">
    <property type="entry name" value="THADA-like_TPR_C"/>
</dbReference>
<dbReference type="InterPro" id="IPR019442">
    <property type="entry name" value="THADA/TRM732_DUF2428"/>
</dbReference>
<evidence type="ECO:0000256" key="3">
    <source>
        <dbReference type="ARBA" id="ARBA00035698"/>
    </source>
</evidence>
<organism evidence="7 8">
    <name type="scientific">Caenorhabditis bovis</name>
    <dbReference type="NCBI Taxonomy" id="2654633"/>
    <lineage>
        <taxon>Eukaryota</taxon>
        <taxon>Metazoa</taxon>
        <taxon>Ecdysozoa</taxon>
        <taxon>Nematoda</taxon>
        <taxon>Chromadorea</taxon>
        <taxon>Rhabditida</taxon>
        <taxon>Rhabditina</taxon>
        <taxon>Rhabditomorpha</taxon>
        <taxon>Rhabditoidea</taxon>
        <taxon>Rhabditidae</taxon>
        <taxon>Peloderinae</taxon>
        <taxon>Caenorhabditis</taxon>
    </lineage>
</organism>
<dbReference type="Proteomes" id="UP000494206">
    <property type="component" value="Unassembled WGS sequence"/>
</dbReference>
<dbReference type="EMBL" id="CADEPM010000007">
    <property type="protein sequence ID" value="CAB3408666.1"/>
    <property type="molecule type" value="Genomic_DNA"/>
</dbReference>
<dbReference type="Pfam" id="PF25151">
    <property type="entry name" value="TPR_Trm732_C"/>
    <property type="match status" value="1"/>
</dbReference>
<dbReference type="Pfam" id="PF25150">
    <property type="entry name" value="TPR_Trm732"/>
    <property type="match status" value="1"/>
</dbReference>
<evidence type="ECO:0000259" key="6">
    <source>
        <dbReference type="Pfam" id="PF25151"/>
    </source>
</evidence>
<feature type="domain" description="tRNA (32-2'-O)-methyltransferase regulator THADA-like TPR repeats region" evidence="5">
    <location>
        <begin position="221"/>
        <end position="427"/>
    </location>
</feature>
<sequence length="1348" mass="154567">MPGIVVRGKAITDLAYLHKKVDMEEMFDGGDDAKIFHELQRSLNASERYSSDNDTLIFASTTIKRIMTIIHNSSKPLPQPFYDKIILYIKRIWDYPADIVCHEAVDIFVLLVNIHSKFCEDCLARLPHENAANCEWINDMIQWLLEPTIVNRSKFKCLTQLVTIFPSLNDQITPDYIASIYGHLSDPTVCNVLCELIVLHAQNPDNWNLHGACIHMFSVKYTPIIKTRLLPMIVKHGKTLRPFIRVIHGVLYNNKLNHGRKNLDLILEVTRCLINTQHFKNAAKIDGESDGAVIWSDYVFHCDMLDAIINVYEEVGVAAFQLIVDHPKKTLPYTENDIDLMKVYIDANMAIQSSSIRQTILATVKIALIRFSEICEVLIKNDDDQSTVQMCIDCVKYIAKRAFAALSRRANYYRRIMALSLIDLLYRRENYNTNGKVRFVNLLNIDATLGSEPYRRVLACLDDSYEECQKLAYKILTTIDFGHVEINEDEYLAVSAAMLDSARSRNTMASGYRIRYYMSRHPEKVIPFLEKCIAKCEEVTKLSEIELINITKKAIHPLLNTIELLLQQSDFDKNYRLSTLKRRVKPEEMVEISAQDREFWQMFISERLLPVCHRIIAVVTPVVHNLSPEGYIPDSKLASLGSGTAEEFAELSQHLLVCCWRAHKYISNIFSWLIRALGPTNILSPEDICNIGMFYWNELTECKHRGAFECAAEGFRELCKFLWNATNPSLPKPQEWLDEILEALQGKRDFSRLCSTRRSAGLPHLVVGIVSTEPSENNAKSLEKAAHSLLDMRHKTEEYRIHSMNVMKAIILCSALREKINFALETTLSVAISGCRAEWSERNAASQLFAALKTRIFGVSRIVQRDLEVSTKNRQSNYEFFAKFPSLYRFLYDQLCIEKSSEFSLLPPLVLLTHLYSPPSSSHLYPLAPYVKPLLQIGLNDKRENIRAHAAAAIIAIADVNVRIDLCNWLDSLQLDKLPQNHIHCVLLLCEGIAKHVEHSHRIIALLHGIFRNELHKEWCDYNVSVLLNIANRWAIKFDAEKAYKIDWISVKRPVAYRLLLDLGALAGDCNPALKDRETRLEVYRHLFKGGSHNFNYNKTFVLNNAINDLQEPDIMEIDARLIMRVLTSIANDMNDVHRERIKKFLIGILDDENPPWKLKSTQAAAMALRYLSMPSPYESMDERLIKWIMECAKGEDDEAKRIAMDVACKLINVMKDDKTLAESLFRRMKPIERSLVKAVLLFLKDDDIEIRTEVAICVSPLIYCCKQFPINPSVCHLLITAWVLPPDPEAVTASDDEADEEEERDEIFDACAVNQYAESVEFGDVRIYEALLQRMNRLADIFELEMD</sequence>
<keyword evidence="2" id="KW-0819">tRNA processing</keyword>
<dbReference type="SUPFAM" id="SSF48371">
    <property type="entry name" value="ARM repeat"/>
    <property type="match status" value="1"/>
</dbReference>
<evidence type="ECO:0000313" key="7">
    <source>
        <dbReference type="EMBL" id="CAB3408666.1"/>
    </source>
</evidence>
<gene>
    <name evidence="7" type="ORF">CBOVIS_LOCUS10416</name>
</gene>
<keyword evidence="8" id="KW-1185">Reference proteome</keyword>
<name>A0A8S1F724_9PELO</name>
<dbReference type="OrthoDB" id="73997at2759"/>
<evidence type="ECO:0000256" key="1">
    <source>
        <dbReference type="ARBA" id="ARBA00010409"/>
    </source>
</evidence>
<evidence type="ECO:0000259" key="4">
    <source>
        <dbReference type="Pfam" id="PF10350"/>
    </source>
</evidence>